<dbReference type="OrthoDB" id="10254377at2759"/>
<evidence type="ECO:0000256" key="1">
    <source>
        <dbReference type="SAM" id="MobiDB-lite"/>
    </source>
</evidence>
<sequence length="75" mass="8263">MAELTADADSDAGETSENVPSPRSDGGNYDNYCGRGLRTRCALLSRPYNKTKLRQRGQPTSIDAILMTTWHSGRM</sequence>
<evidence type="ECO:0000313" key="3">
    <source>
        <dbReference type="Proteomes" id="UP000784294"/>
    </source>
</evidence>
<keyword evidence="3" id="KW-1185">Reference proteome</keyword>
<comment type="caution">
    <text evidence="2">The sequence shown here is derived from an EMBL/GenBank/DDBJ whole genome shotgun (WGS) entry which is preliminary data.</text>
</comment>
<gene>
    <name evidence="2" type="ORF">PXEA_LOCUS1960</name>
</gene>
<dbReference type="Proteomes" id="UP000784294">
    <property type="component" value="Unassembled WGS sequence"/>
</dbReference>
<evidence type="ECO:0000313" key="2">
    <source>
        <dbReference type="EMBL" id="VEL08520.1"/>
    </source>
</evidence>
<feature type="compositionally biased region" description="Acidic residues" evidence="1">
    <location>
        <begin position="1"/>
        <end position="14"/>
    </location>
</feature>
<feature type="region of interest" description="Disordered" evidence="1">
    <location>
        <begin position="1"/>
        <end position="31"/>
    </location>
</feature>
<protein>
    <submittedName>
        <fullName evidence="2">Uncharacterized protein</fullName>
    </submittedName>
</protein>
<organism evidence="2 3">
    <name type="scientific">Protopolystoma xenopodis</name>
    <dbReference type="NCBI Taxonomy" id="117903"/>
    <lineage>
        <taxon>Eukaryota</taxon>
        <taxon>Metazoa</taxon>
        <taxon>Spiralia</taxon>
        <taxon>Lophotrochozoa</taxon>
        <taxon>Platyhelminthes</taxon>
        <taxon>Monogenea</taxon>
        <taxon>Polyopisthocotylea</taxon>
        <taxon>Polystomatidea</taxon>
        <taxon>Polystomatidae</taxon>
        <taxon>Protopolystoma</taxon>
    </lineage>
</organism>
<accession>A0A448WCM0</accession>
<dbReference type="EMBL" id="CAAALY010004184">
    <property type="protein sequence ID" value="VEL08520.1"/>
    <property type="molecule type" value="Genomic_DNA"/>
</dbReference>
<reference evidence="2" key="1">
    <citation type="submission" date="2018-11" db="EMBL/GenBank/DDBJ databases">
        <authorList>
            <consortium name="Pathogen Informatics"/>
        </authorList>
    </citation>
    <scope>NUCLEOTIDE SEQUENCE</scope>
</reference>
<proteinExistence type="predicted"/>
<dbReference type="AlphaFoldDB" id="A0A448WCM0"/>
<name>A0A448WCM0_9PLAT</name>